<reference evidence="1 2" key="2">
    <citation type="journal article" date="2020" name="Int. J. Syst. Evol. Microbiol.">
        <title>Leptospira yasudae sp. nov. and Leptospira stimsonii sp. nov., two new species of the pathogenic group isolated from environmental sources.</title>
        <authorList>
            <person name="Casanovas-Massana A."/>
            <person name="Hamond C."/>
            <person name="Santos L.A."/>
            <person name="de Oliveira D."/>
            <person name="Hacker K.P."/>
            <person name="Balassiano I."/>
            <person name="Costa F."/>
            <person name="Medeiros M.A."/>
            <person name="Reis M.G."/>
            <person name="Ko A.I."/>
            <person name="Wunder E.A."/>
        </authorList>
    </citation>
    <scope>NUCLEOTIDE SEQUENCE [LARGE SCALE GENOMIC DNA]</scope>
    <source>
        <strain evidence="1 2">B21</strain>
    </source>
</reference>
<sequence>MSGASSIFFREKRLTQKILLKTELLKFLRESAIRDVLRRFRFVLTNVSAFEGGFDFSCRIK</sequence>
<proteinExistence type="predicted"/>
<accession>A0ABX9LXL2</accession>
<gene>
    <name evidence="1" type="ORF">DLM77_20310</name>
</gene>
<protein>
    <submittedName>
        <fullName evidence="1">Uncharacterized protein</fullName>
    </submittedName>
</protein>
<organism evidence="1 2">
    <name type="scientific">Leptospira yasudae</name>
    <dbReference type="NCBI Taxonomy" id="2202201"/>
    <lineage>
        <taxon>Bacteria</taxon>
        <taxon>Pseudomonadati</taxon>
        <taxon>Spirochaetota</taxon>
        <taxon>Spirochaetia</taxon>
        <taxon>Leptospirales</taxon>
        <taxon>Leptospiraceae</taxon>
        <taxon>Leptospira</taxon>
    </lineage>
</organism>
<dbReference type="EMBL" id="QHCR01000013">
    <property type="protein sequence ID" value="RHX77599.1"/>
    <property type="molecule type" value="Genomic_DNA"/>
</dbReference>
<dbReference type="Proteomes" id="UP000285569">
    <property type="component" value="Unassembled WGS sequence"/>
</dbReference>
<comment type="caution">
    <text evidence="1">The sequence shown here is derived from an EMBL/GenBank/DDBJ whole genome shotgun (WGS) entry which is preliminary data.</text>
</comment>
<evidence type="ECO:0000313" key="1">
    <source>
        <dbReference type="EMBL" id="RHX77599.1"/>
    </source>
</evidence>
<keyword evidence="2" id="KW-1185">Reference proteome</keyword>
<reference evidence="2" key="1">
    <citation type="submission" date="2018-05" db="EMBL/GenBank/DDBJ databases">
        <title>Leptospira yasudae sp. nov. and Leptospira stimsonii sp. nov., two pathogenic species of the genus Leptospira isolated from environmental sources.</title>
        <authorList>
            <person name="Casanovas-Massana A."/>
            <person name="Hamond C."/>
            <person name="Santos L.A."/>
            <person name="Hacker K.P."/>
            <person name="Balassiano I."/>
            <person name="Medeiros M.A."/>
            <person name="Reis M.G."/>
            <person name="Ko A.I."/>
            <person name="Wunder E.A."/>
        </authorList>
    </citation>
    <scope>NUCLEOTIDE SEQUENCE [LARGE SCALE GENOMIC DNA]</scope>
    <source>
        <strain evidence="2">B21</strain>
    </source>
</reference>
<evidence type="ECO:0000313" key="2">
    <source>
        <dbReference type="Proteomes" id="UP000285569"/>
    </source>
</evidence>
<name>A0ABX9LXL2_9LEPT</name>